<dbReference type="OrthoDB" id="48036at2759"/>
<reference evidence="2" key="1">
    <citation type="submission" date="2025-08" db="UniProtKB">
        <authorList>
            <consortium name="RefSeq"/>
        </authorList>
    </citation>
    <scope>IDENTIFICATION</scope>
    <source>
        <tissue evidence="2">Thorax and Abdomen</tissue>
    </source>
</reference>
<dbReference type="AlphaFoldDB" id="A0A6J0CAW1"/>
<evidence type="ECO:0000313" key="2">
    <source>
        <dbReference type="RefSeq" id="XP_015523773.2"/>
    </source>
</evidence>
<protein>
    <submittedName>
        <fullName evidence="2">Uncharacterized protein LOC107227210</fullName>
    </submittedName>
</protein>
<evidence type="ECO:0000313" key="1">
    <source>
        <dbReference type="Proteomes" id="UP000829291"/>
    </source>
</evidence>
<dbReference type="Proteomes" id="UP000829291">
    <property type="component" value="Chromosome 6"/>
</dbReference>
<keyword evidence="1" id="KW-1185">Reference proteome</keyword>
<dbReference type="InParanoid" id="A0A6J0CAW1"/>
<accession>A0A6J0CAW1</accession>
<name>A0A6J0CAW1_NEOLC</name>
<gene>
    <name evidence="2" type="primary">LOC107227210</name>
</gene>
<dbReference type="RefSeq" id="XP_015523773.2">
    <property type="nucleotide sequence ID" value="XM_015668287.2"/>
</dbReference>
<dbReference type="GeneID" id="107227210"/>
<dbReference type="KEGG" id="nlo:107227210"/>
<proteinExistence type="predicted"/>
<organism evidence="2">
    <name type="scientific">Neodiprion lecontei</name>
    <name type="common">Redheaded pine sawfly</name>
    <dbReference type="NCBI Taxonomy" id="441921"/>
    <lineage>
        <taxon>Eukaryota</taxon>
        <taxon>Metazoa</taxon>
        <taxon>Ecdysozoa</taxon>
        <taxon>Arthropoda</taxon>
        <taxon>Hexapoda</taxon>
        <taxon>Insecta</taxon>
        <taxon>Pterygota</taxon>
        <taxon>Neoptera</taxon>
        <taxon>Endopterygota</taxon>
        <taxon>Hymenoptera</taxon>
        <taxon>Tenthredinoidea</taxon>
        <taxon>Diprionidae</taxon>
        <taxon>Diprioninae</taxon>
        <taxon>Neodiprion</taxon>
    </lineage>
</organism>
<sequence>MSAGNEDVDINEAFDDILFGEEIGEKTGFAEGYKDGRTQLSEPYHLGYHRASQVAAQLGFYSGVLEYNLKANLFPEKVIDLANKLQGDIENFPKHNSDSIDILKLLEDIKLKYSRICSLAKIKFTYPEQEKLDF</sequence>